<name>A0A061RKH6_9CHLO</name>
<dbReference type="PANTHER" id="PTHR14614">
    <property type="entry name" value="HEPATOCELLULAR CARCINOMA-ASSOCIATED ANTIGEN"/>
    <property type="match status" value="1"/>
</dbReference>
<dbReference type="SUPFAM" id="SSF53335">
    <property type="entry name" value="S-adenosyl-L-methionine-dependent methyltransferases"/>
    <property type="match status" value="1"/>
</dbReference>
<dbReference type="Pfam" id="PF10294">
    <property type="entry name" value="Methyltransf_16"/>
    <property type="match status" value="1"/>
</dbReference>
<evidence type="ECO:0000313" key="1">
    <source>
        <dbReference type="EMBL" id="JAC72503.1"/>
    </source>
</evidence>
<proteinExistence type="predicted"/>
<protein>
    <submittedName>
        <fullName evidence="1">Protein-lysine methyltransferase mettl21d</fullName>
    </submittedName>
</protein>
<dbReference type="Gene3D" id="3.40.50.150">
    <property type="entry name" value="Vaccinia Virus protein VP39"/>
    <property type="match status" value="1"/>
</dbReference>
<organism evidence="1">
    <name type="scientific">Tetraselmis sp. GSL018</name>
    <dbReference type="NCBI Taxonomy" id="582737"/>
    <lineage>
        <taxon>Eukaryota</taxon>
        <taxon>Viridiplantae</taxon>
        <taxon>Chlorophyta</taxon>
        <taxon>core chlorophytes</taxon>
        <taxon>Chlorodendrophyceae</taxon>
        <taxon>Chlorodendrales</taxon>
        <taxon>Chlorodendraceae</taxon>
        <taxon>Tetraselmis</taxon>
    </lineage>
</organism>
<dbReference type="EMBL" id="GBEZ01013484">
    <property type="protein sequence ID" value="JAC72503.1"/>
    <property type="molecule type" value="Transcribed_RNA"/>
</dbReference>
<dbReference type="CDD" id="cd02440">
    <property type="entry name" value="AdoMet_MTases"/>
    <property type="match status" value="1"/>
</dbReference>
<dbReference type="InterPro" id="IPR019410">
    <property type="entry name" value="Methyltransf_16"/>
</dbReference>
<gene>
    <name evidence="1" type="ORF">TSPGSL018_31174</name>
</gene>
<keyword evidence="1" id="KW-0808">Transferase</keyword>
<dbReference type="AlphaFoldDB" id="A0A061RKH6"/>
<sequence>MSLVPYSYQRAFASKQTSDSCVVQIAGHTLNLKQVQEACESEESLDAGDSEEVRFGDQARESPLRNVGLRVWQSAFILTEYLARCPPFGQWADTQVLDLGTGTGITGIFLALEGARVVLTDLEHITPLTRRNVDLNCKALVQDRARVVEYCWGDPIDDLGIRPDIITVADCLYEPENYEALASTVVGACEAHTRVYIAFRRRGRQERSFLGMLESANFHLVEVPQDHLHEEFRTGDYFVVWGSKIGG</sequence>
<accession>A0A061RKH6</accession>
<reference evidence="1" key="1">
    <citation type="submission" date="2014-05" db="EMBL/GenBank/DDBJ databases">
        <title>The transcriptome of the halophilic microalga Tetraselmis sp. GSL018 isolated from the Great Salt Lake, Utah.</title>
        <authorList>
            <person name="Jinkerson R.E."/>
            <person name="D'Adamo S."/>
            <person name="Posewitz M.C."/>
        </authorList>
    </citation>
    <scope>NUCLEOTIDE SEQUENCE</scope>
    <source>
        <strain evidence="1">GSL018</strain>
    </source>
</reference>
<dbReference type="PANTHER" id="PTHR14614:SF132">
    <property type="entry name" value="PROTEIN-LYSINE METHYLTRANSFERASE C42C1.13"/>
    <property type="match status" value="1"/>
</dbReference>
<dbReference type="GO" id="GO:0008168">
    <property type="term" value="F:methyltransferase activity"/>
    <property type="evidence" value="ECO:0007669"/>
    <property type="project" value="UniProtKB-KW"/>
</dbReference>
<dbReference type="GO" id="GO:0032259">
    <property type="term" value="P:methylation"/>
    <property type="evidence" value="ECO:0007669"/>
    <property type="project" value="UniProtKB-KW"/>
</dbReference>
<keyword evidence="1" id="KW-0489">Methyltransferase</keyword>
<dbReference type="InterPro" id="IPR029063">
    <property type="entry name" value="SAM-dependent_MTases_sf"/>
</dbReference>